<evidence type="ECO:0000313" key="11">
    <source>
        <dbReference type="EMBL" id="MBE5040953.1"/>
    </source>
</evidence>
<evidence type="ECO:0000256" key="6">
    <source>
        <dbReference type="ARBA" id="ARBA00022764"/>
    </source>
</evidence>
<dbReference type="Gene3D" id="2.70.98.70">
    <property type="match status" value="1"/>
</dbReference>
<feature type="domain" description="SLH" evidence="10">
    <location>
        <begin position="1094"/>
        <end position="1153"/>
    </location>
</feature>
<gene>
    <name evidence="11" type="ORF">INF28_10830</name>
</gene>
<evidence type="ECO:0000256" key="3">
    <source>
        <dbReference type="ARBA" id="ARBA00022525"/>
    </source>
</evidence>
<dbReference type="Pfam" id="PF16889">
    <property type="entry name" value="Hepar_II_III_N"/>
    <property type="match status" value="1"/>
</dbReference>
<sequence>MKLFRRMNVITLVTLMLINVFGGFAGQVNAEDWDAEDLASIEHITNFVDDGQTLYSDEEFYGQYDENTQQWIHPGYLAYDKYEGLLPVQEAAKEGNYAVAKEELLEFHRELYKLYSPAYTSTTPTTRQLYSAYAIKNNFQLNTFMVPAIWGIPALSDEWQVIEIDITDRMPTILAQAEPVISTELFGLKKDGTSLEFESINAGGDHPPVVEVTSKGVVQTITATDDATISPEDNYKTNYGLEPVLKAEESVSSIGLSRLADSNTKRSLIKFDFSSVDASTMPTKAVLKLYGRNASGVGSGELLAIEYTNNAWDEETVTFYEGRPGSTMEHATFSNYGEDTFLFDGGVAPDMDGGTSVFAYRYPEELLRFSWATVLGQLYAYEQDEEYALTFLDQWVGYLEQRGNTPRYDKTLDAHVRDLEVLKILSVMIDSEYLTPDIWSSTMKYFQMEARAQIDGGNDVGNWGVYQINGMAAIATYAPDLSIYDELIQVLYNWSEAKIEEAFYTDGSAHEIEWSYAFTSTFNQLLDANYLLQNGITDDSIFPDTVKEQGQKIMKYFASFLLPGGGNPQVGDGTGYTANSYAGKTRNARLNAAFDIPFWQWLGSNGAEGEMPDWTTIRFTGSSDPDEFLTGVYISRTDWSDKALYMYTDVDGNMTPGHGHQDDNQMIVKAYGQYLLVDNSYSSYANNRVPLDSTMYHNTVTIDGTTQSMEKTSWELSQTEPVEKEKRYETNYLYDNFTLMTPQNADNFGLHTRNTLFNRTGGFWIVNDYLEPEKEDVSHLYWQHWHMLPSANPSMSNGGTGRSNFSNSANIQIAQADMEGVEATVENGYFGGGTGVLYDSHYLRYEKNASGITTFNTVIYPERLGETADVSAYEYDLQDVTDDGAIAMNISITSDAGTYVDADYYLVHDPDQQQERTFGSYQTDGRSTYINRDITGKVAEVFVQDTSKVTDITTGTVLFQSSSPVAELGYKKEGSKLTISSSQDIDLENMTLYMEKISDIRQVEVNGQNVDFKTSGRYIYFGNSPILTDTEYNPEPDKNNNTGGSTGSGAHASGSGAGGRVPGTSNPGSSVTPPIDSDDELDDNNTGDDSIENIPAAFQEELSNHWGTEELTQAVREGILQGLDETTLGLDETTTRAQFVTLLVRALNLDLVEYSDSFQDVSAESWYASYIQTAFDAGLINGIDESIFAPEEAITREEMAKLLALAYQRITGIEELEAEPSGYADEEEISDWAKPYVDFTKKVQILLGDEDNRFRPVESATRAEAAVSVLRMKQTKM</sequence>
<feature type="domain" description="SLH" evidence="10">
    <location>
        <begin position="1220"/>
        <end position="1277"/>
    </location>
</feature>
<dbReference type="GO" id="GO:0016829">
    <property type="term" value="F:lyase activity"/>
    <property type="evidence" value="ECO:0007669"/>
    <property type="project" value="UniProtKB-KW"/>
</dbReference>
<keyword evidence="5" id="KW-0677">Repeat</keyword>
<keyword evidence="4 9" id="KW-0732">Signal</keyword>
<dbReference type="PROSITE" id="PS51272">
    <property type="entry name" value="SLH"/>
    <property type="match status" value="3"/>
</dbReference>
<evidence type="ECO:0000256" key="2">
    <source>
        <dbReference type="ARBA" id="ARBA00004613"/>
    </source>
</evidence>
<dbReference type="Pfam" id="PF00395">
    <property type="entry name" value="SLH"/>
    <property type="match status" value="2"/>
</dbReference>
<evidence type="ECO:0000256" key="1">
    <source>
        <dbReference type="ARBA" id="ARBA00004418"/>
    </source>
</evidence>
<protein>
    <submittedName>
        <fullName evidence="11">S-layer homology domain-containing protein</fullName>
    </submittedName>
</protein>
<comment type="caution">
    <text evidence="11">The sequence shown here is derived from an EMBL/GenBank/DDBJ whole genome shotgun (WGS) entry which is preliminary data.</text>
</comment>
<keyword evidence="6" id="KW-0574">Periplasm</keyword>
<feature type="region of interest" description="Disordered" evidence="8">
    <location>
        <begin position="1029"/>
        <end position="1091"/>
    </location>
</feature>
<keyword evidence="7" id="KW-0456">Lyase</keyword>
<dbReference type="SUPFAM" id="SSF48230">
    <property type="entry name" value="Chondroitin AC/alginate lyase"/>
    <property type="match status" value="1"/>
</dbReference>
<dbReference type="AlphaFoldDB" id="A0A9D5LZJ4"/>
<dbReference type="Proteomes" id="UP000806542">
    <property type="component" value="Unassembled WGS sequence"/>
</dbReference>
<dbReference type="InterPro" id="IPR055372">
    <property type="entry name" value="CBM96"/>
</dbReference>
<dbReference type="PANTHER" id="PTHR39210:SF1">
    <property type="entry name" value="HEPARIN-SULFATE LYASE"/>
    <property type="match status" value="1"/>
</dbReference>
<feature type="chain" id="PRO_5039372591" evidence="9">
    <location>
        <begin position="31"/>
        <end position="1277"/>
    </location>
</feature>
<dbReference type="InterPro" id="IPR008929">
    <property type="entry name" value="Chondroitin_lyas"/>
</dbReference>
<feature type="compositionally biased region" description="Polar residues" evidence="8">
    <location>
        <begin position="1063"/>
        <end position="1072"/>
    </location>
</feature>
<evidence type="ECO:0000256" key="5">
    <source>
        <dbReference type="ARBA" id="ARBA00022737"/>
    </source>
</evidence>
<dbReference type="Gene3D" id="1.50.10.100">
    <property type="entry name" value="Chondroitin AC/alginate lyase"/>
    <property type="match status" value="1"/>
</dbReference>
<name>A0A9D5LZJ4_9FIRM</name>
<accession>A0A9D5LZJ4</accession>
<organism evidence="11 12">
    <name type="scientific">Ructibacterium gallinarum</name>
    <dbReference type="NCBI Taxonomy" id="2779355"/>
    <lineage>
        <taxon>Bacteria</taxon>
        <taxon>Bacillati</taxon>
        <taxon>Bacillota</taxon>
        <taxon>Clostridia</taxon>
        <taxon>Eubacteriales</taxon>
        <taxon>Oscillospiraceae</taxon>
        <taxon>Ructibacterium</taxon>
    </lineage>
</organism>
<reference evidence="11" key="1">
    <citation type="submission" date="2020-10" db="EMBL/GenBank/DDBJ databases">
        <title>ChiBAC.</title>
        <authorList>
            <person name="Zenner C."/>
            <person name="Hitch T.C.A."/>
            <person name="Clavel T."/>
        </authorList>
    </citation>
    <scope>NUCLEOTIDE SEQUENCE</scope>
    <source>
        <strain evidence="11">DSM 107454</strain>
    </source>
</reference>
<dbReference type="InterPro" id="IPR012480">
    <property type="entry name" value="Hepar_II_III_C"/>
</dbReference>
<dbReference type="EMBL" id="JADCKB010000028">
    <property type="protein sequence ID" value="MBE5040953.1"/>
    <property type="molecule type" value="Genomic_DNA"/>
</dbReference>
<feature type="domain" description="SLH" evidence="10">
    <location>
        <begin position="1154"/>
        <end position="1217"/>
    </location>
</feature>
<dbReference type="Pfam" id="PF07940">
    <property type="entry name" value="Hepar_II_III_C"/>
    <property type="match status" value="1"/>
</dbReference>
<evidence type="ECO:0000256" key="7">
    <source>
        <dbReference type="ARBA" id="ARBA00023239"/>
    </source>
</evidence>
<feature type="compositionally biased region" description="Acidic residues" evidence="8">
    <location>
        <begin position="1076"/>
        <end position="1091"/>
    </location>
</feature>
<evidence type="ECO:0000256" key="8">
    <source>
        <dbReference type="SAM" id="MobiDB-lite"/>
    </source>
</evidence>
<dbReference type="InterPro" id="IPR031680">
    <property type="entry name" value="Hepar_II_III_N"/>
</dbReference>
<keyword evidence="3" id="KW-0964">Secreted</keyword>
<dbReference type="RefSeq" id="WP_226393494.1">
    <property type="nucleotide sequence ID" value="NZ_JADCKB010000028.1"/>
</dbReference>
<dbReference type="GO" id="GO:0042597">
    <property type="term" value="C:periplasmic space"/>
    <property type="evidence" value="ECO:0007669"/>
    <property type="project" value="UniProtKB-SubCell"/>
</dbReference>
<proteinExistence type="predicted"/>
<dbReference type="PANTHER" id="PTHR39210">
    <property type="entry name" value="HEPARIN-SULFATE LYASE"/>
    <property type="match status" value="1"/>
</dbReference>
<evidence type="ECO:0000256" key="4">
    <source>
        <dbReference type="ARBA" id="ARBA00022729"/>
    </source>
</evidence>
<keyword evidence="12" id="KW-1185">Reference proteome</keyword>
<dbReference type="GO" id="GO:0005576">
    <property type="term" value="C:extracellular region"/>
    <property type="evidence" value="ECO:0007669"/>
    <property type="project" value="UniProtKB-SubCell"/>
</dbReference>
<dbReference type="Pfam" id="PF24517">
    <property type="entry name" value="CBM96"/>
    <property type="match status" value="1"/>
</dbReference>
<evidence type="ECO:0000259" key="10">
    <source>
        <dbReference type="PROSITE" id="PS51272"/>
    </source>
</evidence>
<comment type="subcellular location">
    <subcellularLocation>
        <location evidence="1">Periplasm</location>
    </subcellularLocation>
    <subcellularLocation>
        <location evidence="2">Secreted</location>
    </subcellularLocation>
</comment>
<feature type="signal peptide" evidence="9">
    <location>
        <begin position="1"/>
        <end position="30"/>
    </location>
</feature>
<evidence type="ECO:0000313" key="12">
    <source>
        <dbReference type="Proteomes" id="UP000806542"/>
    </source>
</evidence>
<evidence type="ECO:0000256" key="9">
    <source>
        <dbReference type="SAM" id="SignalP"/>
    </source>
</evidence>
<dbReference type="InterPro" id="IPR001119">
    <property type="entry name" value="SLH_dom"/>
</dbReference>